<reference evidence="5 6" key="1">
    <citation type="journal article" date="2020" name="Mol. Plant">
        <title>The Chromosome-Based Rubber Tree Genome Provides New Insights into Spurge Genome Evolution and Rubber Biosynthesis.</title>
        <authorList>
            <person name="Liu J."/>
            <person name="Shi C."/>
            <person name="Shi C.C."/>
            <person name="Li W."/>
            <person name="Zhang Q.J."/>
            <person name="Zhang Y."/>
            <person name="Li K."/>
            <person name="Lu H.F."/>
            <person name="Shi C."/>
            <person name="Zhu S.T."/>
            <person name="Xiao Z.Y."/>
            <person name="Nan H."/>
            <person name="Yue Y."/>
            <person name="Zhu X.G."/>
            <person name="Wu Y."/>
            <person name="Hong X.N."/>
            <person name="Fan G.Y."/>
            <person name="Tong Y."/>
            <person name="Zhang D."/>
            <person name="Mao C.L."/>
            <person name="Liu Y.L."/>
            <person name="Hao S.J."/>
            <person name="Liu W.Q."/>
            <person name="Lv M.Q."/>
            <person name="Zhang H.B."/>
            <person name="Liu Y."/>
            <person name="Hu-Tang G.R."/>
            <person name="Wang J.P."/>
            <person name="Wang J.H."/>
            <person name="Sun Y.H."/>
            <person name="Ni S.B."/>
            <person name="Chen W.B."/>
            <person name="Zhang X.C."/>
            <person name="Jiao Y.N."/>
            <person name="Eichler E.E."/>
            <person name="Li G.H."/>
            <person name="Liu X."/>
            <person name="Gao L.Z."/>
        </authorList>
    </citation>
    <scope>NUCLEOTIDE SEQUENCE [LARGE SCALE GENOMIC DNA]</scope>
    <source>
        <strain evidence="6">cv. GT1</strain>
        <tissue evidence="5">Leaf</tissue>
    </source>
</reference>
<dbReference type="EC" id="2.3.2.27" evidence="2"/>
<dbReference type="InterPro" id="IPR011009">
    <property type="entry name" value="Kinase-like_dom_sf"/>
</dbReference>
<keyword evidence="3" id="KW-0833">Ubl conjugation pathway</keyword>
<evidence type="ECO:0000256" key="1">
    <source>
        <dbReference type="ARBA" id="ARBA00000900"/>
    </source>
</evidence>
<comment type="caution">
    <text evidence="5">The sequence shown here is derived from an EMBL/GenBank/DDBJ whole genome shotgun (WGS) entry which is preliminary data.</text>
</comment>
<dbReference type="GO" id="GO:0061630">
    <property type="term" value="F:ubiquitin protein ligase activity"/>
    <property type="evidence" value="ECO:0007669"/>
    <property type="project" value="UniProtKB-EC"/>
</dbReference>
<dbReference type="SUPFAM" id="SSF52402">
    <property type="entry name" value="Adenine nucleotide alpha hydrolases-like"/>
    <property type="match status" value="1"/>
</dbReference>
<dbReference type="SUPFAM" id="SSF56112">
    <property type="entry name" value="Protein kinase-like (PK-like)"/>
    <property type="match status" value="1"/>
</dbReference>
<proteinExistence type="predicted"/>
<evidence type="ECO:0000256" key="2">
    <source>
        <dbReference type="ARBA" id="ARBA00012483"/>
    </source>
</evidence>
<organism evidence="5 6">
    <name type="scientific">Hevea brasiliensis</name>
    <name type="common">Para rubber tree</name>
    <name type="synonym">Siphonia brasiliensis</name>
    <dbReference type="NCBI Taxonomy" id="3981"/>
    <lineage>
        <taxon>Eukaryota</taxon>
        <taxon>Viridiplantae</taxon>
        <taxon>Streptophyta</taxon>
        <taxon>Embryophyta</taxon>
        <taxon>Tracheophyta</taxon>
        <taxon>Spermatophyta</taxon>
        <taxon>Magnoliopsida</taxon>
        <taxon>eudicotyledons</taxon>
        <taxon>Gunneridae</taxon>
        <taxon>Pentapetalae</taxon>
        <taxon>rosids</taxon>
        <taxon>fabids</taxon>
        <taxon>Malpighiales</taxon>
        <taxon>Euphorbiaceae</taxon>
        <taxon>Crotonoideae</taxon>
        <taxon>Micrandreae</taxon>
        <taxon>Hevea</taxon>
    </lineage>
</organism>
<evidence type="ECO:0000313" key="5">
    <source>
        <dbReference type="EMBL" id="KAF2323593.1"/>
    </source>
</evidence>
<dbReference type="Proteomes" id="UP000467840">
    <property type="component" value="Chromosome 11"/>
</dbReference>
<protein>
    <recommendedName>
        <fullName evidence="2">RING-type E3 ubiquitin transferase</fullName>
        <ecNumber evidence="2">2.3.2.27</ecNumber>
    </recommendedName>
</protein>
<comment type="catalytic activity">
    <reaction evidence="1">
        <text>S-ubiquitinyl-[E2 ubiquitin-conjugating enzyme]-L-cysteine + [acceptor protein]-L-lysine = [E2 ubiquitin-conjugating enzyme]-L-cysteine + N(6)-ubiquitinyl-[acceptor protein]-L-lysine.</text>
        <dbReference type="EC" id="2.3.2.27"/>
    </reaction>
</comment>
<name>A0A6A6NEN1_HEVBR</name>
<sequence>MKITDEDHHGITAIAIGGDMNSLSAVKWAVDNLVNGNNPHCILVHVQSKTLRLGENLVNLSKEGRPLNNQELQQLFLPYRGFCVRRGVTKEVIIHDIDVPSALVNYILHNKIGNIVLGASQRNVLTRKFKNADIPSTLLKTTPESCAIYIISKRKVQTFRLASRPHHTPTGSTHSTSSAHSSSSSHSNSFTHSTGSANSTSFLRSSPQHQSPPPPICSSRNANDTSITKQDNHWEVACHPIESMQSNNILSSQISFCESWKSEGSGKVSSNQNGLNDKFTFSFNTISPMASPGSCSSEGLLNRDSMSDVNEFSGPQSSRSTNTSRENLEWPTFESSKSSNTSQLEVDVLSSMRHPNMVILLGACPELLPPSIANDVSQYHMTAAAGTFYYIDPKYQQTGMLNVKLDLYSFGVVLLQLLIAKPPMGLSYHVQDAINNGTFPDMLDKSVTNWLIKEALLLANIAVKCWELRKKDWPDLASVVLPGLKRLRDFALGHEFVAKCNENVEHETVIPLSSHIDLISEAKNHTRLMAAVSQENKQAVELQEWSWKIQY</sequence>
<accession>A0A6A6NEN1</accession>
<feature type="region of interest" description="Disordered" evidence="4">
    <location>
        <begin position="294"/>
        <end position="336"/>
    </location>
</feature>
<dbReference type="PANTHER" id="PTHR45647">
    <property type="entry name" value="OS02G0152300 PROTEIN"/>
    <property type="match status" value="1"/>
</dbReference>
<feature type="compositionally biased region" description="Polar residues" evidence="4">
    <location>
        <begin position="307"/>
        <end position="325"/>
    </location>
</feature>
<dbReference type="AlphaFoldDB" id="A0A6A6NEN1"/>
<feature type="region of interest" description="Disordered" evidence="4">
    <location>
        <begin position="164"/>
        <end position="225"/>
    </location>
</feature>
<evidence type="ECO:0000256" key="4">
    <source>
        <dbReference type="SAM" id="MobiDB-lite"/>
    </source>
</evidence>
<evidence type="ECO:0000313" key="6">
    <source>
        <dbReference type="Proteomes" id="UP000467840"/>
    </source>
</evidence>
<dbReference type="PANTHER" id="PTHR45647:SF51">
    <property type="entry name" value="PROTEIN KINASE SUPERFAMILY PROTEIN"/>
    <property type="match status" value="1"/>
</dbReference>
<dbReference type="InterPro" id="IPR051348">
    <property type="entry name" value="U-box_ubiquitin_ligases"/>
</dbReference>
<evidence type="ECO:0000256" key="3">
    <source>
        <dbReference type="ARBA" id="ARBA00022786"/>
    </source>
</evidence>
<feature type="compositionally biased region" description="Low complexity" evidence="4">
    <location>
        <begin position="168"/>
        <end position="196"/>
    </location>
</feature>
<dbReference type="EMBL" id="JAAGAX010000002">
    <property type="protein sequence ID" value="KAF2323593.1"/>
    <property type="molecule type" value="Genomic_DNA"/>
</dbReference>
<keyword evidence="6" id="KW-1185">Reference proteome</keyword>
<gene>
    <name evidence="5" type="ORF">GH714_036258</name>
</gene>
<dbReference type="Gene3D" id="1.10.510.10">
    <property type="entry name" value="Transferase(Phosphotransferase) domain 1"/>
    <property type="match status" value="1"/>
</dbReference>